<name>A0A9F5J5C8_PYTBI</name>
<feature type="region of interest" description="Disordered" evidence="3">
    <location>
        <begin position="694"/>
        <end position="715"/>
    </location>
</feature>
<evidence type="ECO:0000259" key="4">
    <source>
        <dbReference type="Pfam" id="PF15739"/>
    </source>
</evidence>
<proteinExistence type="predicted"/>
<protein>
    <submittedName>
        <fullName evidence="6">Translin-associated factor X-interacting protein 1 isoform X1</fullName>
    </submittedName>
</protein>
<evidence type="ECO:0000256" key="3">
    <source>
        <dbReference type="SAM" id="MobiDB-lite"/>
    </source>
</evidence>
<gene>
    <name evidence="6" type="primary">TSNAXIP1</name>
</gene>
<dbReference type="AlphaFoldDB" id="A0A9F5J5C8"/>
<dbReference type="CTD" id="55815"/>
<dbReference type="RefSeq" id="XP_025025156.1">
    <property type="nucleotide sequence ID" value="XM_025169388.1"/>
</dbReference>
<evidence type="ECO:0000256" key="2">
    <source>
        <dbReference type="SAM" id="Coils"/>
    </source>
</evidence>
<feature type="compositionally biased region" description="Basic and acidic residues" evidence="3">
    <location>
        <begin position="706"/>
        <end position="715"/>
    </location>
</feature>
<dbReference type="GeneID" id="103055020"/>
<dbReference type="Proteomes" id="UP000695026">
    <property type="component" value="Unplaced"/>
</dbReference>
<dbReference type="PANTHER" id="PTHR16306:SF0">
    <property type="entry name" value="TRANSLIN-ASSOCIATED FACTOR X-INTERACTING PROTEIN 1"/>
    <property type="match status" value="1"/>
</dbReference>
<accession>A0A9F5J5C8</accession>
<evidence type="ECO:0000313" key="6">
    <source>
        <dbReference type="RefSeq" id="XP_025025156.1"/>
    </source>
</evidence>
<dbReference type="OrthoDB" id="261426at2759"/>
<keyword evidence="5" id="KW-1185">Reference proteome</keyword>
<organism evidence="5 6">
    <name type="scientific">Python bivittatus</name>
    <name type="common">Burmese python</name>
    <name type="synonym">Python molurus bivittatus</name>
    <dbReference type="NCBI Taxonomy" id="176946"/>
    <lineage>
        <taxon>Eukaryota</taxon>
        <taxon>Metazoa</taxon>
        <taxon>Chordata</taxon>
        <taxon>Craniata</taxon>
        <taxon>Vertebrata</taxon>
        <taxon>Euteleostomi</taxon>
        <taxon>Lepidosauria</taxon>
        <taxon>Squamata</taxon>
        <taxon>Bifurcata</taxon>
        <taxon>Unidentata</taxon>
        <taxon>Episquamata</taxon>
        <taxon>Toxicofera</taxon>
        <taxon>Serpentes</taxon>
        <taxon>Henophidia</taxon>
        <taxon>Pythonidae</taxon>
        <taxon>Python</taxon>
    </lineage>
</organism>
<evidence type="ECO:0000313" key="5">
    <source>
        <dbReference type="Proteomes" id="UP000695026"/>
    </source>
</evidence>
<dbReference type="Pfam" id="PF15739">
    <property type="entry name" value="TSNAXIP1_N"/>
    <property type="match status" value="1"/>
</dbReference>
<reference evidence="6" key="1">
    <citation type="submission" date="2025-08" db="UniProtKB">
        <authorList>
            <consortium name="RefSeq"/>
        </authorList>
    </citation>
    <scope>IDENTIFICATION</scope>
    <source>
        <tissue evidence="6">Liver</tissue>
    </source>
</reference>
<dbReference type="PANTHER" id="PTHR16306">
    <property type="entry name" value="TRANSLIN-ASSOCIATED FACTOR X-INTERACTING PROTEIN 1"/>
    <property type="match status" value="1"/>
</dbReference>
<evidence type="ECO:0000256" key="1">
    <source>
        <dbReference type="ARBA" id="ARBA00023054"/>
    </source>
</evidence>
<keyword evidence="1 2" id="KW-0175">Coiled coil</keyword>
<dbReference type="GO" id="GO:0005737">
    <property type="term" value="C:cytoplasm"/>
    <property type="evidence" value="ECO:0007669"/>
    <property type="project" value="TreeGrafter"/>
</dbReference>
<dbReference type="OMA" id="EWGYNLH"/>
<feature type="coiled-coil region" evidence="2">
    <location>
        <begin position="281"/>
        <end position="338"/>
    </location>
</feature>
<sequence>MEARPSVSFGSGCQEADKRVSFQQFSQGVTGENLPVVKVASWKKHKYVVQSSSSHLSTWPAYEPGQGILRNRKPCTLPDWQSTNKPPMPLSISKPRYLEDLESYLRAELQALDLTKGKVQELKLQPYREVFECFMEEFKTYKPLLASIKREYELTIAHLREKICSLEAVNGVLVTASDQCTRQILAFQEQEKIEITKLKKERLYLLKLIDNMKEEKCSLETQVAKLRKTVAEEYLRYLNECDARKLLLLDLNEMYRQKEELRLTKEQDVLEEDTVKLKVALKVARQDLTKAQVDLNTMKANYGDVVPRREFELQKQKYNYLAEKMVALQKDFDDLREEYEIMLDVHKQVAEDRDRYFNDLINVQRTSTPRPDWNKCAEVILGGTERWSSLSLGKTSDQLVDVLLEEIGGGLLRERDTFMGRGRSEKIPPYLRCDGLVRNKKLSKKEVVALLREIWREKIISDQQRGRRSSLSEFFLSFFQKKYGEAVAFDWTYTIYENLKLFRSNEMMCLFLNVLTGRMDEGVYHNHLLELNNLLKELTAVDTENTGQLSQEQFSLALRTAFPLKTEEEIQELLEAAGFKPNIDTVMYKLLFLEDDEGKTEPLITKLRNQYVIEKQMYLNELRAELGTLMEVRPDDLRAGFYIIDSGFTEQILESYVCYAFQVPKEQLDPAASIPIEILMQRLMAGDIHRQGTALGESKHVPPPHAAEETEHLSL</sequence>
<feature type="domain" description="Translin-associated factor X-interacting protein 1 N-terminal" evidence="4">
    <location>
        <begin position="102"/>
        <end position="213"/>
    </location>
</feature>
<dbReference type="InterPro" id="IPR032755">
    <property type="entry name" value="TSNAXIP1_N"/>
</dbReference>